<dbReference type="GO" id="GO:0005829">
    <property type="term" value="C:cytosol"/>
    <property type="evidence" value="ECO:0007669"/>
    <property type="project" value="TreeGrafter"/>
</dbReference>
<gene>
    <name evidence="2" type="ORF">ENSA5_10770</name>
</gene>
<sequence length="153" mass="16183">MSAPETTTTTALMPMVIGEHRIAVEALSVLEILGPQQWVAIPNTPPMLPGALAWRGRAVGVLDLGPALDLPTLSAPSTRNRNAILQLTDDTVALSVDRVLEVCRAAADAIAPVHAASWVVDGGLPCRGEIELDELVVPILDLDAWAVASRRAR</sequence>
<dbReference type="SUPFAM" id="SSF50341">
    <property type="entry name" value="CheW-like"/>
    <property type="match status" value="1"/>
</dbReference>
<dbReference type="Gene3D" id="2.30.30.40">
    <property type="entry name" value="SH3 Domains"/>
    <property type="match status" value="1"/>
</dbReference>
<comment type="caution">
    <text evidence="2">The sequence shown here is derived from an EMBL/GenBank/DDBJ whole genome shotgun (WGS) entry which is preliminary data.</text>
</comment>
<dbReference type="GO" id="GO:0006935">
    <property type="term" value="P:chemotaxis"/>
    <property type="evidence" value="ECO:0007669"/>
    <property type="project" value="InterPro"/>
</dbReference>
<proteinExistence type="predicted"/>
<dbReference type="SMART" id="SM00260">
    <property type="entry name" value="CheW"/>
    <property type="match status" value="1"/>
</dbReference>
<dbReference type="GO" id="GO:0007165">
    <property type="term" value="P:signal transduction"/>
    <property type="evidence" value="ECO:0007669"/>
    <property type="project" value="InterPro"/>
</dbReference>
<dbReference type="InterPro" id="IPR039315">
    <property type="entry name" value="CheW"/>
</dbReference>
<dbReference type="PANTHER" id="PTHR22617">
    <property type="entry name" value="CHEMOTAXIS SENSOR HISTIDINE KINASE-RELATED"/>
    <property type="match status" value="1"/>
</dbReference>
<name>A0A2S9YG83_9BACT</name>
<evidence type="ECO:0000313" key="2">
    <source>
        <dbReference type="EMBL" id="PRQ04117.1"/>
    </source>
</evidence>
<dbReference type="InterPro" id="IPR036061">
    <property type="entry name" value="CheW-like_dom_sf"/>
</dbReference>
<dbReference type="InterPro" id="IPR002545">
    <property type="entry name" value="CheW-lke_dom"/>
</dbReference>
<dbReference type="OrthoDB" id="5298045at2"/>
<keyword evidence="3" id="KW-1185">Reference proteome</keyword>
<protein>
    <submittedName>
        <fullName evidence="2">CheW-like domain protein</fullName>
    </submittedName>
</protein>
<dbReference type="PANTHER" id="PTHR22617:SF23">
    <property type="entry name" value="CHEMOTAXIS PROTEIN CHEW"/>
    <property type="match status" value="1"/>
</dbReference>
<dbReference type="PROSITE" id="PS50851">
    <property type="entry name" value="CHEW"/>
    <property type="match status" value="1"/>
</dbReference>
<evidence type="ECO:0000313" key="3">
    <source>
        <dbReference type="Proteomes" id="UP000237968"/>
    </source>
</evidence>
<dbReference type="RefSeq" id="WP_106390521.1">
    <property type="nucleotide sequence ID" value="NZ_PVNK01000062.1"/>
</dbReference>
<reference evidence="2 3" key="1">
    <citation type="submission" date="2018-03" db="EMBL/GenBank/DDBJ databases">
        <title>Draft Genome Sequences of the Obligatory Marine Myxobacteria Enhygromyxa salina SWB005.</title>
        <authorList>
            <person name="Poehlein A."/>
            <person name="Moghaddam J.A."/>
            <person name="Harms H."/>
            <person name="Alanjari M."/>
            <person name="Koenig G.M."/>
            <person name="Daniel R."/>
            <person name="Schaeberle T.F."/>
        </authorList>
    </citation>
    <scope>NUCLEOTIDE SEQUENCE [LARGE SCALE GENOMIC DNA]</scope>
    <source>
        <strain evidence="2 3">SWB005</strain>
    </source>
</reference>
<dbReference type="AlphaFoldDB" id="A0A2S9YG83"/>
<dbReference type="Proteomes" id="UP000237968">
    <property type="component" value="Unassembled WGS sequence"/>
</dbReference>
<dbReference type="Pfam" id="PF01584">
    <property type="entry name" value="CheW"/>
    <property type="match status" value="1"/>
</dbReference>
<dbReference type="EMBL" id="PVNK01000062">
    <property type="protein sequence ID" value="PRQ04117.1"/>
    <property type="molecule type" value="Genomic_DNA"/>
</dbReference>
<accession>A0A2S9YG83</accession>
<organism evidence="2 3">
    <name type="scientific">Enhygromyxa salina</name>
    <dbReference type="NCBI Taxonomy" id="215803"/>
    <lineage>
        <taxon>Bacteria</taxon>
        <taxon>Pseudomonadati</taxon>
        <taxon>Myxococcota</taxon>
        <taxon>Polyangia</taxon>
        <taxon>Nannocystales</taxon>
        <taxon>Nannocystaceae</taxon>
        <taxon>Enhygromyxa</taxon>
    </lineage>
</organism>
<evidence type="ECO:0000259" key="1">
    <source>
        <dbReference type="PROSITE" id="PS50851"/>
    </source>
</evidence>
<dbReference type="Gene3D" id="2.40.50.180">
    <property type="entry name" value="CheA-289, Domain 4"/>
    <property type="match status" value="1"/>
</dbReference>
<feature type="domain" description="CheW-like" evidence="1">
    <location>
        <begin position="9"/>
        <end position="151"/>
    </location>
</feature>